<sequence>LAGKLEDVLDKAASRQFYMHRIGHWLGMAVPDVGDYQVGGAWRVLEPGMVRTVEPGIYVSPVNTNVPKKWRGIGNRID</sequence>
<organism evidence="9 10">
    <name type="scientific">Saccharophagus degradans</name>
    <dbReference type="NCBI Taxonomy" id="86304"/>
    <lineage>
        <taxon>Bacteria</taxon>
        <taxon>Pseudomonadati</taxon>
        <taxon>Pseudomonadota</taxon>
        <taxon>Gammaproteobacteria</taxon>
        <taxon>Cellvibrionales</taxon>
        <taxon>Cellvibrionaceae</taxon>
        <taxon>Saccharophagus</taxon>
    </lineage>
</organism>
<dbReference type="PANTHER" id="PTHR43226">
    <property type="entry name" value="XAA-PRO AMINOPEPTIDASE 3"/>
    <property type="match status" value="1"/>
</dbReference>
<keyword evidence="5" id="KW-0479">Metal-binding</keyword>
<dbReference type="GO" id="GO:0006508">
    <property type="term" value="P:proteolysis"/>
    <property type="evidence" value="ECO:0007669"/>
    <property type="project" value="TreeGrafter"/>
</dbReference>
<evidence type="ECO:0000256" key="5">
    <source>
        <dbReference type="ARBA" id="ARBA00022723"/>
    </source>
</evidence>
<dbReference type="Pfam" id="PF00557">
    <property type="entry name" value="Peptidase_M24"/>
    <property type="match status" value="1"/>
</dbReference>
<accession>A0AAW7XFY1</accession>
<proteinExistence type="inferred from homology"/>
<dbReference type="EMBL" id="JAUOPB010000595">
    <property type="protein sequence ID" value="MDO6425307.1"/>
    <property type="molecule type" value="Genomic_DNA"/>
</dbReference>
<feature type="non-terminal residue" evidence="9">
    <location>
        <position position="1"/>
    </location>
</feature>
<evidence type="ECO:0000256" key="1">
    <source>
        <dbReference type="ARBA" id="ARBA00001424"/>
    </source>
</evidence>
<protein>
    <recommendedName>
        <fullName evidence="4">Xaa-Pro aminopeptidase</fullName>
        <ecNumber evidence="4">3.4.11.9</ecNumber>
    </recommendedName>
</protein>
<dbReference type="GO" id="GO:0004177">
    <property type="term" value="F:aminopeptidase activity"/>
    <property type="evidence" value="ECO:0007669"/>
    <property type="project" value="UniProtKB-EC"/>
</dbReference>
<evidence type="ECO:0000313" key="9">
    <source>
        <dbReference type="EMBL" id="MDO6425307.1"/>
    </source>
</evidence>
<gene>
    <name evidence="9" type="ORF">Q4521_22735</name>
</gene>
<dbReference type="InterPro" id="IPR000994">
    <property type="entry name" value="Pept_M24"/>
</dbReference>
<feature type="domain" description="Peptidase M24" evidence="8">
    <location>
        <begin position="6"/>
        <end position="72"/>
    </location>
</feature>
<evidence type="ECO:0000256" key="2">
    <source>
        <dbReference type="ARBA" id="ARBA00001936"/>
    </source>
</evidence>
<evidence type="ECO:0000256" key="7">
    <source>
        <dbReference type="ARBA" id="ARBA00023211"/>
    </source>
</evidence>
<name>A0AAW7XFY1_9GAMM</name>
<comment type="caution">
    <text evidence="9">The sequence shown here is derived from an EMBL/GenBank/DDBJ whole genome shotgun (WGS) entry which is preliminary data.</text>
</comment>
<keyword evidence="6" id="KW-0378">Hydrolase</keyword>
<dbReference type="InterPro" id="IPR052433">
    <property type="entry name" value="X-Pro_dipept-like"/>
</dbReference>
<dbReference type="Gene3D" id="3.90.230.10">
    <property type="entry name" value="Creatinase/methionine aminopeptidase superfamily"/>
    <property type="match status" value="1"/>
</dbReference>
<keyword evidence="7" id="KW-0464">Manganese</keyword>
<comment type="similarity">
    <text evidence="3">Belongs to the peptidase M24B family.</text>
</comment>
<reference evidence="9" key="1">
    <citation type="submission" date="2023-07" db="EMBL/GenBank/DDBJ databases">
        <title>Genome content predicts the carbon catabolic preferences of heterotrophic bacteria.</title>
        <authorList>
            <person name="Gralka M."/>
        </authorList>
    </citation>
    <scope>NUCLEOTIDE SEQUENCE</scope>
    <source>
        <strain evidence="9">I3M17_2</strain>
    </source>
</reference>
<dbReference type="InterPro" id="IPR036005">
    <property type="entry name" value="Creatinase/aminopeptidase-like"/>
</dbReference>
<evidence type="ECO:0000256" key="6">
    <source>
        <dbReference type="ARBA" id="ARBA00022801"/>
    </source>
</evidence>
<dbReference type="Proteomes" id="UP001169760">
    <property type="component" value="Unassembled WGS sequence"/>
</dbReference>
<dbReference type="SUPFAM" id="SSF55920">
    <property type="entry name" value="Creatinase/aminopeptidase"/>
    <property type="match status" value="1"/>
</dbReference>
<evidence type="ECO:0000256" key="4">
    <source>
        <dbReference type="ARBA" id="ARBA00012574"/>
    </source>
</evidence>
<evidence type="ECO:0000259" key="8">
    <source>
        <dbReference type="Pfam" id="PF00557"/>
    </source>
</evidence>
<comment type="cofactor">
    <cofactor evidence="2">
        <name>Mn(2+)</name>
        <dbReference type="ChEBI" id="CHEBI:29035"/>
    </cofactor>
</comment>
<feature type="non-terminal residue" evidence="9">
    <location>
        <position position="78"/>
    </location>
</feature>
<dbReference type="PANTHER" id="PTHR43226:SF4">
    <property type="entry name" value="XAA-PRO AMINOPEPTIDASE 3"/>
    <property type="match status" value="1"/>
</dbReference>
<dbReference type="GO" id="GO:0046872">
    <property type="term" value="F:metal ion binding"/>
    <property type="evidence" value="ECO:0007669"/>
    <property type="project" value="UniProtKB-KW"/>
</dbReference>
<dbReference type="GO" id="GO:0005829">
    <property type="term" value="C:cytosol"/>
    <property type="evidence" value="ECO:0007669"/>
    <property type="project" value="TreeGrafter"/>
</dbReference>
<comment type="catalytic activity">
    <reaction evidence="1">
        <text>Release of any N-terminal amino acid, including proline, that is linked to proline, even from a dipeptide or tripeptide.</text>
        <dbReference type="EC" id="3.4.11.9"/>
    </reaction>
</comment>
<evidence type="ECO:0000313" key="10">
    <source>
        <dbReference type="Proteomes" id="UP001169760"/>
    </source>
</evidence>
<evidence type="ECO:0000256" key="3">
    <source>
        <dbReference type="ARBA" id="ARBA00008766"/>
    </source>
</evidence>
<dbReference type="EC" id="3.4.11.9" evidence="4"/>
<dbReference type="RefSeq" id="WP_303494801.1">
    <property type="nucleotide sequence ID" value="NZ_JAUOPB010000595.1"/>
</dbReference>
<dbReference type="AlphaFoldDB" id="A0AAW7XFY1"/>